<dbReference type="InterPro" id="IPR029063">
    <property type="entry name" value="SAM-dependent_MTases_sf"/>
</dbReference>
<name>A0A239PKV8_9PROT</name>
<sequence length="212" mass="23868">MGATQFALAISLGLQEEHRVLDVGCGSLRAGKYFIQYLLPDRYFGIEPNAHLWRTALEKEVGQDITKIKRPRFSAREDFQFDDSGVAFDCVLAQSIFSHTGFDQFEMALRVIRNQLKPDGQFLFTAIDEESSSYAKSLSGEEKKGWAYPSCVRYRRETVLAACRQTGLVAETVGWHHPRQTWYRAVLPGAPLLGPAAQALGGGRVFFNPRYK</sequence>
<organism evidence="2 3">
    <name type="scientific">Amphiplicatus metriothermophilus</name>
    <dbReference type="NCBI Taxonomy" id="1519374"/>
    <lineage>
        <taxon>Bacteria</taxon>
        <taxon>Pseudomonadati</taxon>
        <taxon>Pseudomonadota</taxon>
        <taxon>Alphaproteobacteria</taxon>
        <taxon>Parvularculales</taxon>
        <taxon>Parvularculaceae</taxon>
        <taxon>Amphiplicatus</taxon>
    </lineage>
</organism>
<dbReference type="InterPro" id="IPR013217">
    <property type="entry name" value="Methyltransf_12"/>
</dbReference>
<keyword evidence="2" id="KW-0489">Methyltransferase</keyword>
<evidence type="ECO:0000313" key="3">
    <source>
        <dbReference type="Proteomes" id="UP000198346"/>
    </source>
</evidence>
<gene>
    <name evidence="2" type="ORF">SAMN06297382_0950</name>
</gene>
<dbReference type="OrthoDB" id="1853779at2"/>
<reference evidence="2 3" key="1">
    <citation type="submission" date="2017-07" db="EMBL/GenBank/DDBJ databases">
        <authorList>
            <person name="Sun Z.S."/>
            <person name="Albrecht U."/>
            <person name="Echele G."/>
            <person name="Lee C.C."/>
        </authorList>
    </citation>
    <scope>NUCLEOTIDE SEQUENCE [LARGE SCALE GENOMIC DNA]</scope>
    <source>
        <strain evidence="2 3">CGMCC 1.12710</strain>
    </source>
</reference>
<dbReference type="GO" id="GO:0032259">
    <property type="term" value="P:methylation"/>
    <property type="evidence" value="ECO:0007669"/>
    <property type="project" value="UniProtKB-KW"/>
</dbReference>
<dbReference type="Pfam" id="PF08242">
    <property type="entry name" value="Methyltransf_12"/>
    <property type="match status" value="1"/>
</dbReference>
<evidence type="ECO:0000259" key="1">
    <source>
        <dbReference type="Pfam" id="PF08242"/>
    </source>
</evidence>
<dbReference type="AlphaFoldDB" id="A0A239PKV8"/>
<dbReference type="SUPFAM" id="SSF53335">
    <property type="entry name" value="S-adenosyl-L-methionine-dependent methyltransferases"/>
    <property type="match status" value="1"/>
</dbReference>
<feature type="domain" description="Methyltransferase type 12" evidence="1">
    <location>
        <begin position="21"/>
        <end position="122"/>
    </location>
</feature>
<dbReference type="EMBL" id="FZQA01000001">
    <property type="protein sequence ID" value="SNT68448.1"/>
    <property type="molecule type" value="Genomic_DNA"/>
</dbReference>
<dbReference type="CDD" id="cd02440">
    <property type="entry name" value="AdoMet_MTases"/>
    <property type="match status" value="1"/>
</dbReference>
<accession>A0A239PKV8</accession>
<dbReference type="PANTHER" id="PTHR37886">
    <property type="entry name" value="S-ADENOSYL-L-METHIONINE-DEPENDENT METHYLTRANSFERASES SUPERFAMILY PROTEIN"/>
    <property type="match status" value="1"/>
</dbReference>
<keyword evidence="3" id="KW-1185">Reference proteome</keyword>
<dbReference type="PANTHER" id="PTHR37886:SF1">
    <property type="entry name" value="S-ADENOSYL-L-METHIONINE-DEPENDENT METHYLTRANSFERASES SUPERFAMILY PROTEIN"/>
    <property type="match status" value="1"/>
</dbReference>
<evidence type="ECO:0000313" key="2">
    <source>
        <dbReference type="EMBL" id="SNT68448.1"/>
    </source>
</evidence>
<dbReference type="Gene3D" id="3.40.50.150">
    <property type="entry name" value="Vaccinia Virus protein VP39"/>
    <property type="match status" value="1"/>
</dbReference>
<dbReference type="Proteomes" id="UP000198346">
    <property type="component" value="Unassembled WGS sequence"/>
</dbReference>
<protein>
    <submittedName>
        <fullName evidence="2">Methyltransferase domain-containing protein</fullName>
    </submittedName>
</protein>
<dbReference type="GO" id="GO:0008168">
    <property type="term" value="F:methyltransferase activity"/>
    <property type="evidence" value="ECO:0007669"/>
    <property type="project" value="UniProtKB-KW"/>
</dbReference>
<proteinExistence type="predicted"/>
<dbReference type="RefSeq" id="WP_089411390.1">
    <property type="nucleotide sequence ID" value="NZ_FZQA01000001.1"/>
</dbReference>
<keyword evidence="2" id="KW-0808">Transferase</keyword>